<dbReference type="InterPro" id="IPR008984">
    <property type="entry name" value="SMAD_FHA_dom_sf"/>
</dbReference>
<evidence type="ECO:0000256" key="2">
    <source>
        <dbReference type="SAM" id="MobiDB-lite"/>
    </source>
</evidence>
<evidence type="ECO:0000259" key="4">
    <source>
        <dbReference type="PROSITE" id="PS50006"/>
    </source>
</evidence>
<protein>
    <submittedName>
        <fullName evidence="5">Uncharacterized protein K02A2.1</fullName>
    </submittedName>
</protein>
<evidence type="ECO:0000256" key="3">
    <source>
        <dbReference type="SAM" id="SignalP"/>
    </source>
</evidence>
<dbReference type="SMART" id="SM00240">
    <property type="entry name" value="FHA"/>
    <property type="match status" value="1"/>
</dbReference>
<dbReference type="EMBL" id="LSRX01000339">
    <property type="protein sequence ID" value="OLQ00127.1"/>
    <property type="molecule type" value="Genomic_DNA"/>
</dbReference>
<keyword evidence="1" id="KW-0175">Coiled coil</keyword>
<feature type="compositionally biased region" description="Polar residues" evidence="2">
    <location>
        <begin position="994"/>
        <end position="1005"/>
    </location>
</feature>
<gene>
    <name evidence="5" type="primary">K02A2.1</name>
    <name evidence="5" type="ORF">AK812_SmicGene17269</name>
</gene>
<dbReference type="Proteomes" id="UP000186817">
    <property type="component" value="Unassembled WGS sequence"/>
</dbReference>
<dbReference type="InterPro" id="IPR050261">
    <property type="entry name" value="FrsA_esterase"/>
</dbReference>
<keyword evidence="3" id="KW-0732">Signal</keyword>
<dbReference type="OrthoDB" id="430275at2759"/>
<evidence type="ECO:0000256" key="1">
    <source>
        <dbReference type="SAM" id="Coils"/>
    </source>
</evidence>
<dbReference type="Pfam" id="PF00498">
    <property type="entry name" value="FHA"/>
    <property type="match status" value="1"/>
</dbReference>
<dbReference type="Gene3D" id="2.60.200.20">
    <property type="match status" value="1"/>
</dbReference>
<sequence>MACIRALAAASLLCALGAGHGDDDHCTHEASMVNYTCNTTTCGGYMAYKASACTASMKCPAVVVIQDWNGMNDYEKERSRMLAEMGYVGFAADIYGYGTPVEDMSDWMAASSAHRGNPDLYMSKISAAIDKVKSLDFVDTTKVAVIGYCFGGTGVVNMAILGMEGVLGVVGYHSGISPNARVVRGNSTTPMVAKVLLHSGVKDDAATDMAMLEEEFESASMVNYTCNTTTCGGYMAYKASACTASMKCPAVVVIQDWNGMNDYEKERTRMLAEMGYVGFAADIYGYGTPVEDMSDWMAASSAHRGNPDLYMSKISAAIDKVKSLDFVDTTKVAVIGYCFGGTGVVNMAILGMEGVLGVVGYHSGISPNARVVRGNSTAPMVAKVLLHSGVKDDAATDMAMLEEEFESAGATYEIARYGSGVYHSFTEWMASVPMQSMYDQRADVRSWESTKHFLMELFVGLPAAEREPECAWDQLLMNVFVATMTTMMETTRQKYPLFSQGEVLLAALEQRSERELCFRIFKAAEKIRRSGQYRTYAGLPGMAAAPQAVPDSAAVGAIIWWDSLEEVELVVGRDKSCDYQVSNSKVSKHHLKLRADSQSWLESQSLQLVAAGSSGCAVNGAPLKKDEQRHLQDGDRVEVGRPAESGVGFTEISFTEPQNVEPEHILEPAQTTRLRRNHGKHVSGEGPDEKVPANGDLLFQKAEKQAEEIIANAKKNREGLGRLTKLRQAKDKAEEELKESREVLKTEDFREKEEARFQKESGAKAGANPAETLQDFETGAWDFIIVTVTAVATVIVLVRSVSTQSEIDSVHKDYANNKAKTIEYAGSLSTSDLGGPWLELFHFMAALGKGTRFQKEERRELDKTHAQIRELEEKIVELDEEEQRCPRATIAAKAATHFDALRQAFDAGRVLRRCGGKRCSFTVHFVAGRHVNVGLLRYRGTAPLCPPPEEEPRTPTKRGCQSPGVVVRAKSMPVAAATSQDMSKPGVPEPPTPQKQLGPQQSQDDWGQWNEWEEDVETPDPAPGLASHHPPANWKHLGFCHLRSHLHRRRALASVLELLGGRTRHGKLNRQARLTGCAGGTSVGNTGWWKSSQKFQPGSLVQANTLQVAAPTVGEACADRRRGCEVAREHGPTSQVAGSPVLLAVECANEAQSTEPSEVLKLDRSASAALRLLPLHQARDALAKALHDENPNAFVMGWIRRYRQEAERVSLEASDHLLPRARRRAPVTPVSCDCTLRTSAKAVLLDPTETDRKA</sequence>
<comment type="caution">
    <text evidence="5">The sequence shown here is derived from an EMBL/GenBank/DDBJ whole genome shotgun (WGS) entry which is preliminary data.</text>
</comment>
<dbReference type="SUPFAM" id="SSF49879">
    <property type="entry name" value="SMAD/FHA domain"/>
    <property type="match status" value="1"/>
</dbReference>
<dbReference type="SUPFAM" id="SSF53474">
    <property type="entry name" value="alpha/beta-Hydrolases"/>
    <property type="match status" value="2"/>
</dbReference>
<evidence type="ECO:0000313" key="5">
    <source>
        <dbReference type="EMBL" id="OLQ00127.1"/>
    </source>
</evidence>
<evidence type="ECO:0000313" key="6">
    <source>
        <dbReference type="Proteomes" id="UP000186817"/>
    </source>
</evidence>
<keyword evidence="6" id="KW-1185">Reference proteome</keyword>
<dbReference type="Pfam" id="PF01738">
    <property type="entry name" value="DLH"/>
    <property type="match status" value="2"/>
</dbReference>
<feature type="region of interest" description="Disordered" evidence="2">
    <location>
        <begin position="943"/>
        <end position="1006"/>
    </location>
</feature>
<feature type="region of interest" description="Disordered" evidence="2">
    <location>
        <begin position="673"/>
        <end position="693"/>
    </location>
</feature>
<accession>A0A1Q9DY98</accession>
<name>A0A1Q9DY98_SYMMI</name>
<dbReference type="InterPro" id="IPR002925">
    <property type="entry name" value="Dienelactn_hydro"/>
</dbReference>
<dbReference type="Gene3D" id="3.40.50.1820">
    <property type="entry name" value="alpha/beta hydrolase"/>
    <property type="match status" value="2"/>
</dbReference>
<organism evidence="5 6">
    <name type="scientific">Symbiodinium microadriaticum</name>
    <name type="common">Dinoflagellate</name>
    <name type="synonym">Zooxanthella microadriatica</name>
    <dbReference type="NCBI Taxonomy" id="2951"/>
    <lineage>
        <taxon>Eukaryota</taxon>
        <taxon>Sar</taxon>
        <taxon>Alveolata</taxon>
        <taxon>Dinophyceae</taxon>
        <taxon>Suessiales</taxon>
        <taxon>Symbiodiniaceae</taxon>
        <taxon>Symbiodinium</taxon>
    </lineage>
</organism>
<feature type="domain" description="FHA" evidence="4">
    <location>
        <begin position="569"/>
        <end position="623"/>
    </location>
</feature>
<dbReference type="PROSITE" id="PS50006">
    <property type="entry name" value="FHA_DOMAIN"/>
    <property type="match status" value="1"/>
</dbReference>
<feature type="coiled-coil region" evidence="1">
    <location>
        <begin position="716"/>
        <end position="746"/>
    </location>
</feature>
<proteinExistence type="predicted"/>
<reference evidence="5 6" key="1">
    <citation type="submission" date="2016-02" db="EMBL/GenBank/DDBJ databases">
        <title>Genome analysis of coral dinoflagellate symbionts highlights evolutionary adaptations to a symbiotic lifestyle.</title>
        <authorList>
            <person name="Aranda M."/>
            <person name="Li Y."/>
            <person name="Liew Y.J."/>
            <person name="Baumgarten S."/>
            <person name="Simakov O."/>
            <person name="Wilson M."/>
            <person name="Piel J."/>
            <person name="Ashoor H."/>
            <person name="Bougouffa S."/>
            <person name="Bajic V.B."/>
            <person name="Ryu T."/>
            <person name="Ravasi T."/>
            <person name="Bayer T."/>
            <person name="Micklem G."/>
            <person name="Kim H."/>
            <person name="Bhak J."/>
            <person name="Lajeunesse T.C."/>
            <person name="Voolstra C.R."/>
        </authorList>
    </citation>
    <scope>NUCLEOTIDE SEQUENCE [LARGE SCALE GENOMIC DNA]</scope>
    <source>
        <strain evidence="5 6">CCMP2467</strain>
    </source>
</reference>
<feature type="signal peptide" evidence="3">
    <location>
        <begin position="1"/>
        <end position="21"/>
    </location>
</feature>
<feature type="coiled-coil region" evidence="1">
    <location>
        <begin position="854"/>
        <end position="881"/>
    </location>
</feature>
<dbReference type="PANTHER" id="PTHR22946:SF0">
    <property type="entry name" value="DIENELACTONE HYDROLASE DOMAIN-CONTAINING PROTEIN"/>
    <property type="match status" value="1"/>
</dbReference>
<feature type="chain" id="PRO_5012660841" evidence="3">
    <location>
        <begin position="22"/>
        <end position="1254"/>
    </location>
</feature>
<dbReference type="InterPro" id="IPR029058">
    <property type="entry name" value="AB_hydrolase_fold"/>
</dbReference>
<dbReference type="PANTHER" id="PTHR22946">
    <property type="entry name" value="DIENELACTONE HYDROLASE DOMAIN-CONTAINING PROTEIN-RELATED"/>
    <property type="match status" value="1"/>
</dbReference>
<dbReference type="GO" id="GO:0016787">
    <property type="term" value="F:hydrolase activity"/>
    <property type="evidence" value="ECO:0007669"/>
    <property type="project" value="InterPro"/>
</dbReference>
<dbReference type="AlphaFoldDB" id="A0A1Q9DY98"/>
<dbReference type="CDD" id="cd00060">
    <property type="entry name" value="FHA"/>
    <property type="match status" value="1"/>
</dbReference>
<dbReference type="InterPro" id="IPR000253">
    <property type="entry name" value="FHA_dom"/>
</dbReference>